<gene>
    <name evidence="1" type="ORF">BW733_05875</name>
</gene>
<proteinExistence type="predicted"/>
<accession>A0A1Q2CWG3</accession>
<organism evidence="1 2">
    <name type="scientific">Tessaracoccus flavescens</name>
    <dbReference type="NCBI Taxonomy" id="399497"/>
    <lineage>
        <taxon>Bacteria</taxon>
        <taxon>Bacillati</taxon>
        <taxon>Actinomycetota</taxon>
        <taxon>Actinomycetes</taxon>
        <taxon>Propionibacteriales</taxon>
        <taxon>Propionibacteriaceae</taxon>
        <taxon>Tessaracoccus</taxon>
    </lineage>
</organism>
<reference evidence="1 2" key="1">
    <citation type="journal article" date="2008" name="Int. J. Syst. Evol. Microbiol.">
        <title>Tessaracoccus flavescens sp. nov., isolated from marine sediment.</title>
        <authorList>
            <person name="Lee D.W."/>
            <person name="Lee S.D."/>
        </authorList>
    </citation>
    <scope>NUCLEOTIDE SEQUENCE [LARGE SCALE GENOMIC DNA]</scope>
    <source>
        <strain evidence="1 2">SST-39T</strain>
    </source>
</reference>
<dbReference type="EMBL" id="CP019607">
    <property type="protein sequence ID" value="AQP50429.1"/>
    <property type="molecule type" value="Genomic_DNA"/>
</dbReference>
<keyword evidence="2" id="KW-1185">Reference proteome</keyword>
<evidence type="ECO:0000313" key="2">
    <source>
        <dbReference type="Proteomes" id="UP000188235"/>
    </source>
</evidence>
<dbReference type="AlphaFoldDB" id="A0A1Q2CWG3"/>
<dbReference type="KEGG" id="tfa:BW733_05875"/>
<dbReference type="RefSeq" id="WP_077348763.1">
    <property type="nucleotide sequence ID" value="NZ_CP019607.1"/>
</dbReference>
<sequence>MCTGVGGVTSQVLERINSAKVRRTCHFKIDVGTGATSAYWLKTNQGTGTSLTLTSGMQG</sequence>
<name>A0A1Q2CWG3_9ACTN</name>
<dbReference type="Proteomes" id="UP000188235">
    <property type="component" value="Chromosome"/>
</dbReference>
<protein>
    <submittedName>
        <fullName evidence="1">Uncharacterized protein</fullName>
    </submittedName>
</protein>
<evidence type="ECO:0000313" key="1">
    <source>
        <dbReference type="EMBL" id="AQP50429.1"/>
    </source>
</evidence>